<feature type="transmembrane region" description="Helical" evidence="1">
    <location>
        <begin position="80"/>
        <end position="101"/>
    </location>
</feature>
<sequence length="215" mass="23071">MRSISASVRDASGDLEDRETLRFFVESLLAEYRAVESKIARAYLLLLSIGAVYVFLRIGVVGELSMGPVKISKLEPIRLGIPPVLAYLAYSVSALIGRSVMIDAICDEVFRKFLPGVYRQQLHTSLTPSSTIVSSDVEMVDFIGGPTLLAWGVALKNTVVVCIPYVIAIAAVVYLFLDPGAPGPAVWIGAAVSALFVVFGAVHLVVAFVVELNKG</sequence>
<keyword evidence="1" id="KW-0472">Membrane</keyword>
<proteinExistence type="predicted"/>
<evidence type="ECO:0000256" key="1">
    <source>
        <dbReference type="SAM" id="Phobius"/>
    </source>
</evidence>
<feature type="transmembrane region" description="Helical" evidence="1">
    <location>
        <begin position="183"/>
        <end position="210"/>
    </location>
</feature>
<evidence type="ECO:0000313" key="3">
    <source>
        <dbReference type="Proteomes" id="UP000198362"/>
    </source>
</evidence>
<feature type="transmembrane region" description="Helical" evidence="1">
    <location>
        <begin position="158"/>
        <end position="177"/>
    </location>
</feature>
<dbReference type="Proteomes" id="UP000198362">
    <property type="component" value="Unassembled WGS sequence"/>
</dbReference>
<evidence type="ECO:0000313" key="2">
    <source>
        <dbReference type="EMBL" id="SNT51855.1"/>
    </source>
</evidence>
<feature type="transmembrane region" description="Helical" evidence="1">
    <location>
        <begin position="42"/>
        <end position="60"/>
    </location>
</feature>
<dbReference type="AlphaFoldDB" id="A0A239NAD5"/>
<name>A0A239NAD5_9ACTN</name>
<organism evidence="2 3">
    <name type="scientific">Asanoa hainanensis</name>
    <dbReference type="NCBI Taxonomy" id="560556"/>
    <lineage>
        <taxon>Bacteria</taxon>
        <taxon>Bacillati</taxon>
        <taxon>Actinomycetota</taxon>
        <taxon>Actinomycetes</taxon>
        <taxon>Micromonosporales</taxon>
        <taxon>Micromonosporaceae</taxon>
        <taxon>Asanoa</taxon>
    </lineage>
</organism>
<reference evidence="2 3" key="1">
    <citation type="submission" date="2017-06" db="EMBL/GenBank/DDBJ databases">
        <authorList>
            <person name="Kim H.J."/>
            <person name="Triplett B.A."/>
        </authorList>
    </citation>
    <scope>NUCLEOTIDE SEQUENCE [LARGE SCALE GENOMIC DNA]</scope>
    <source>
        <strain evidence="2 3">CGMCC 4.5593</strain>
    </source>
</reference>
<dbReference type="EMBL" id="FZPH01000008">
    <property type="protein sequence ID" value="SNT51855.1"/>
    <property type="molecule type" value="Genomic_DNA"/>
</dbReference>
<keyword evidence="1" id="KW-1133">Transmembrane helix</keyword>
<accession>A0A239NAD5</accession>
<gene>
    <name evidence="2" type="ORF">SAMN05421812_10867</name>
</gene>
<keyword evidence="1" id="KW-0812">Transmembrane</keyword>
<protein>
    <submittedName>
        <fullName evidence="2">Uncharacterized protein</fullName>
    </submittedName>
</protein>
<keyword evidence="3" id="KW-1185">Reference proteome</keyword>
<dbReference type="RefSeq" id="WP_089251198.1">
    <property type="nucleotide sequence ID" value="NZ_FZPH01000008.1"/>
</dbReference>